<sequence>MSLCLNAYKRQSNSVKIAKITAFTVIVSSFILGSFILGSSYLQAKASCDQVQALDSVLEKELMLETLQQVNKLERNSNEQHKAESPASQIAAKLLQGSILTWLLSKRSIQFIQHVDRKNETN</sequence>
<keyword evidence="1" id="KW-0812">Transmembrane</keyword>
<organism evidence="2 3">
    <name type="scientific">Glossina brevipalpis</name>
    <dbReference type="NCBI Taxonomy" id="37001"/>
    <lineage>
        <taxon>Eukaryota</taxon>
        <taxon>Metazoa</taxon>
        <taxon>Ecdysozoa</taxon>
        <taxon>Arthropoda</taxon>
        <taxon>Hexapoda</taxon>
        <taxon>Insecta</taxon>
        <taxon>Pterygota</taxon>
        <taxon>Neoptera</taxon>
        <taxon>Endopterygota</taxon>
        <taxon>Diptera</taxon>
        <taxon>Brachycera</taxon>
        <taxon>Muscomorpha</taxon>
        <taxon>Hippoboscoidea</taxon>
        <taxon>Glossinidae</taxon>
        <taxon>Glossina</taxon>
    </lineage>
</organism>
<reference evidence="3" key="1">
    <citation type="submission" date="2014-03" db="EMBL/GenBank/DDBJ databases">
        <authorList>
            <person name="Aksoy S."/>
            <person name="Warren W."/>
            <person name="Wilson R.K."/>
        </authorList>
    </citation>
    <scope>NUCLEOTIDE SEQUENCE [LARGE SCALE GENOMIC DNA]</scope>
    <source>
        <strain evidence="3">IAEA</strain>
    </source>
</reference>
<reference evidence="2" key="2">
    <citation type="submission" date="2020-05" db="UniProtKB">
        <authorList>
            <consortium name="EnsemblMetazoa"/>
        </authorList>
    </citation>
    <scope>IDENTIFICATION</scope>
    <source>
        <strain evidence="2">IAEA</strain>
    </source>
</reference>
<evidence type="ECO:0000313" key="3">
    <source>
        <dbReference type="Proteomes" id="UP000091820"/>
    </source>
</evidence>
<dbReference type="AlphaFoldDB" id="A0A1A9WGI3"/>
<dbReference type="EnsemblMetazoa" id="GBRI018869-RA">
    <property type="protein sequence ID" value="GBRI018869-PA"/>
    <property type="gene ID" value="GBRI018869"/>
</dbReference>
<feature type="transmembrane region" description="Helical" evidence="1">
    <location>
        <begin position="20"/>
        <end position="42"/>
    </location>
</feature>
<keyword evidence="1" id="KW-1133">Transmembrane helix</keyword>
<protein>
    <submittedName>
        <fullName evidence="2">Uncharacterized protein</fullName>
    </submittedName>
</protein>
<evidence type="ECO:0000313" key="2">
    <source>
        <dbReference type="EnsemblMetazoa" id="GBRI018869-PA"/>
    </source>
</evidence>
<dbReference type="VEuPathDB" id="VectorBase:GBRI018869"/>
<proteinExistence type="predicted"/>
<accession>A0A1A9WGI3</accession>
<evidence type="ECO:0000256" key="1">
    <source>
        <dbReference type="SAM" id="Phobius"/>
    </source>
</evidence>
<dbReference type="Proteomes" id="UP000091820">
    <property type="component" value="Unassembled WGS sequence"/>
</dbReference>
<keyword evidence="3" id="KW-1185">Reference proteome</keyword>
<name>A0A1A9WGI3_9MUSC</name>
<keyword evidence="1" id="KW-0472">Membrane</keyword>